<dbReference type="EMBL" id="REGN01004915">
    <property type="protein sequence ID" value="RNA15654.1"/>
    <property type="molecule type" value="Genomic_DNA"/>
</dbReference>
<organism evidence="1 2">
    <name type="scientific">Brachionus plicatilis</name>
    <name type="common">Marine rotifer</name>
    <name type="synonym">Brachionus muelleri</name>
    <dbReference type="NCBI Taxonomy" id="10195"/>
    <lineage>
        <taxon>Eukaryota</taxon>
        <taxon>Metazoa</taxon>
        <taxon>Spiralia</taxon>
        <taxon>Gnathifera</taxon>
        <taxon>Rotifera</taxon>
        <taxon>Eurotatoria</taxon>
        <taxon>Monogononta</taxon>
        <taxon>Pseudotrocha</taxon>
        <taxon>Ploima</taxon>
        <taxon>Brachionidae</taxon>
        <taxon>Brachionus</taxon>
    </lineage>
</organism>
<evidence type="ECO:0000313" key="2">
    <source>
        <dbReference type="Proteomes" id="UP000276133"/>
    </source>
</evidence>
<name>A0A3M7QX20_BRAPC</name>
<reference evidence="1 2" key="1">
    <citation type="journal article" date="2018" name="Sci. Rep.">
        <title>Genomic signatures of local adaptation to the degree of environmental predictability in rotifers.</title>
        <authorList>
            <person name="Franch-Gras L."/>
            <person name="Hahn C."/>
            <person name="Garcia-Roger E.M."/>
            <person name="Carmona M.J."/>
            <person name="Serra M."/>
            <person name="Gomez A."/>
        </authorList>
    </citation>
    <scope>NUCLEOTIDE SEQUENCE [LARGE SCALE GENOMIC DNA]</scope>
    <source>
        <strain evidence="1">HYR1</strain>
    </source>
</reference>
<sequence>MFGSDAIGCFNDEKMFLASKEIKIQLPELNIASLLLITKRNLIYSRKRSSQNLFLFDYRTPFATKKLKEKLQFAEKSETSSKHPVMLENSETFFIFDFINSLKTISFVVEYDENADSLVSFISISGSKKSLYKKIFTNKNCLTILFL</sequence>
<dbReference type="AlphaFoldDB" id="A0A3M7QX20"/>
<accession>A0A3M7QX20</accession>
<gene>
    <name evidence="1" type="ORF">BpHYR1_042432</name>
</gene>
<keyword evidence="2" id="KW-1185">Reference proteome</keyword>
<dbReference type="Proteomes" id="UP000276133">
    <property type="component" value="Unassembled WGS sequence"/>
</dbReference>
<comment type="caution">
    <text evidence="1">The sequence shown here is derived from an EMBL/GenBank/DDBJ whole genome shotgun (WGS) entry which is preliminary data.</text>
</comment>
<evidence type="ECO:0000313" key="1">
    <source>
        <dbReference type="EMBL" id="RNA15654.1"/>
    </source>
</evidence>
<protein>
    <submittedName>
        <fullName evidence="1">Uncharacterized protein</fullName>
    </submittedName>
</protein>
<proteinExistence type="predicted"/>